<reference evidence="2 3" key="1">
    <citation type="journal article" date="2019" name="Sci. Rep.">
        <title>A high-quality genome of Eragrostis curvula grass provides insights into Poaceae evolution and supports new strategies to enhance forage quality.</title>
        <authorList>
            <person name="Carballo J."/>
            <person name="Santos B.A.C.M."/>
            <person name="Zappacosta D."/>
            <person name="Garbus I."/>
            <person name="Selva J.P."/>
            <person name="Gallo C.A."/>
            <person name="Diaz A."/>
            <person name="Albertini E."/>
            <person name="Caccamo M."/>
            <person name="Echenique V."/>
        </authorList>
    </citation>
    <scope>NUCLEOTIDE SEQUENCE [LARGE SCALE GENOMIC DNA]</scope>
    <source>
        <strain evidence="3">cv. Victoria</strain>
        <tissue evidence="2">Leaf</tissue>
    </source>
</reference>
<feature type="compositionally biased region" description="Basic residues" evidence="1">
    <location>
        <begin position="73"/>
        <end position="82"/>
    </location>
</feature>
<accession>A0A5J9VWA7</accession>
<protein>
    <submittedName>
        <fullName evidence="2">Uncharacterized protein</fullName>
    </submittedName>
</protein>
<feature type="region of interest" description="Disordered" evidence="1">
    <location>
        <begin position="1"/>
        <end position="82"/>
    </location>
</feature>
<evidence type="ECO:0000313" key="3">
    <source>
        <dbReference type="Proteomes" id="UP000324897"/>
    </source>
</evidence>
<comment type="caution">
    <text evidence="2">The sequence shown here is derived from an EMBL/GenBank/DDBJ whole genome shotgun (WGS) entry which is preliminary data.</text>
</comment>
<proteinExistence type="predicted"/>
<gene>
    <name evidence="2" type="ORF">EJB05_13448</name>
</gene>
<dbReference type="AlphaFoldDB" id="A0A5J9VWA7"/>
<sequence>MSTMTWTPMPLSTLRRCSRPRRSWPGRHTRTSCGSEDWYAFPKEDFGSRGGSTGRHSSVRHPQQQTPRDPGHSRLKRRLMLM</sequence>
<dbReference type="EMBL" id="RWGY01000007">
    <property type="protein sequence ID" value="TVU40003.1"/>
    <property type="molecule type" value="Genomic_DNA"/>
</dbReference>
<organism evidence="2 3">
    <name type="scientific">Eragrostis curvula</name>
    <name type="common">weeping love grass</name>
    <dbReference type="NCBI Taxonomy" id="38414"/>
    <lineage>
        <taxon>Eukaryota</taxon>
        <taxon>Viridiplantae</taxon>
        <taxon>Streptophyta</taxon>
        <taxon>Embryophyta</taxon>
        <taxon>Tracheophyta</taxon>
        <taxon>Spermatophyta</taxon>
        <taxon>Magnoliopsida</taxon>
        <taxon>Liliopsida</taxon>
        <taxon>Poales</taxon>
        <taxon>Poaceae</taxon>
        <taxon>PACMAD clade</taxon>
        <taxon>Chloridoideae</taxon>
        <taxon>Eragrostideae</taxon>
        <taxon>Eragrostidinae</taxon>
        <taxon>Eragrostis</taxon>
    </lineage>
</organism>
<dbReference type="Gramene" id="TVU40003">
    <property type="protein sequence ID" value="TVU40003"/>
    <property type="gene ID" value="EJB05_13448"/>
</dbReference>
<name>A0A5J9VWA7_9POAL</name>
<dbReference type="Proteomes" id="UP000324897">
    <property type="component" value="Chromosome 4"/>
</dbReference>
<evidence type="ECO:0000313" key="2">
    <source>
        <dbReference type="EMBL" id="TVU40003.1"/>
    </source>
</evidence>
<evidence type="ECO:0000256" key="1">
    <source>
        <dbReference type="SAM" id="MobiDB-lite"/>
    </source>
</evidence>
<feature type="compositionally biased region" description="Basic residues" evidence="1">
    <location>
        <begin position="16"/>
        <end position="30"/>
    </location>
</feature>
<keyword evidence="3" id="KW-1185">Reference proteome</keyword>